<sequence>MLRKTAFAAMLAAAVIQASAAAARFEAQSIRFENVVGTVEIVTNNGSQTDVVIRQGKTHAPLQLMLEDGTVRVVGEKWREEETRDCCNARILRRVDPRRGRTASTGAPVNEAFFADHPTIQVTMPRKGDAAFVDARVRLRMDALDGALDLDGCYVYGETGNLGEAVISLVEGSRLVIGDVAGALEADISGDADLRAGKAAMADIDIAGPGDVVFGEIGGMLDVSIAGSGTVRGARLDGPLTARIAGSGAVMIQAGRADTLKATIDGSGLVQFEGTAVRPDLRLFGSAEARFGAVEGRLSRAGGGEIHVGGVEVPR</sequence>
<keyword evidence="1" id="KW-0732">Signal</keyword>
<dbReference type="OrthoDB" id="7184708at2"/>
<name>A0A239PPW1_9PROT</name>
<protein>
    <submittedName>
        <fullName evidence="2">Uncharacterized protein</fullName>
    </submittedName>
</protein>
<evidence type="ECO:0000313" key="3">
    <source>
        <dbReference type="Proteomes" id="UP000198346"/>
    </source>
</evidence>
<accession>A0A239PPW1</accession>
<dbReference type="RefSeq" id="WP_089411820.1">
    <property type="nucleotide sequence ID" value="NZ_FZQA01000002.1"/>
</dbReference>
<feature type="chain" id="PRO_5012218669" evidence="1">
    <location>
        <begin position="21"/>
        <end position="315"/>
    </location>
</feature>
<dbReference type="AlphaFoldDB" id="A0A239PPW1"/>
<reference evidence="2 3" key="1">
    <citation type="submission" date="2017-07" db="EMBL/GenBank/DDBJ databases">
        <authorList>
            <person name="Sun Z.S."/>
            <person name="Albrecht U."/>
            <person name="Echele G."/>
            <person name="Lee C.C."/>
        </authorList>
    </citation>
    <scope>NUCLEOTIDE SEQUENCE [LARGE SCALE GENOMIC DNA]</scope>
    <source>
        <strain evidence="2 3">CGMCC 1.12710</strain>
    </source>
</reference>
<dbReference type="Gene3D" id="2.160.20.120">
    <property type="match status" value="1"/>
</dbReference>
<feature type="signal peptide" evidence="1">
    <location>
        <begin position="1"/>
        <end position="20"/>
    </location>
</feature>
<organism evidence="2 3">
    <name type="scientific">Amphiplicatus metriothermophilus</name>
    <dbReference type="NCBI Taxonomy" id="1519374"/>
    <lineage>
        <taxon>Bacteria</taxon>
        <taxon>Pseudomonadati</taxon>
        <taxon>Pseudomonadota</taxon>
        <taxon>Alphaproteobacteria</taxon>
        <taxon>Parvularculales</taxon>
        <taxon>Parvularculaceae</taxon>
        <taxon>Amphiplicatus</taxon>
    </lineage>
</organism>
<gene>
    <name evidence="2" type="ORF">SAMN06297382_1355</name>
</gene>
<dbReference type="Proteomes" id="UP000198346">
    <property type="component" value="Unassembled WGS sequence"/>
</dbReference>
<keyword evidence="3" id="KW-1185">Reference proteome</keyword>
<dbReference type="EMBL" id="FZQA01000002">
    <property type="protein sequence ID" value="SNT72315.1"/>
    <property type="molecule type" value="Genomic_DNA"/>
</dbReference>
<proteinExistence type="predicted"/>
<evidence type="ECO:0000313" key="2">
    <source>
        <dbReference type="EMBL" id="SNT72315.1"/>
    </source>
</evidence>
<evidence type="ECO:0000256" key="1">
    <source>
        <dbReference type="SAM" id="SignalP"/>
    </source>
</evidence>